<keyword evidence="3" id="KW-0540">Nuclease</keyword>
<name>A0A378LU78_9GAMM</name>
<gene>
    <name evidence="10" type="primary">recJ</name>
    <name evidence="10" type="ORF">NCTC11532_01565</name>
</gene>
<reference evidence="10 11" key="1">
    <citation type="submission" date="2018-06" db="EMBL/GenBank/DDBJ databases">
        <authorList>
            <consortium name="Pathogen Informatics"/>
            <person name="Doyle S."/>
        </authorList>
    </citation>
    <scope>NUCLEOTIDE SEQUENCE [LARGE SCALE GENOMIC DNA]</scope>
    <source>
        <strain evidence="10 11">NCTC11532</strain>
    </source>
</reference>
<evidence type="ECO:0000313" key="10">
    <source>
        <dbReference type="EMBL" id="STY29379.1"/>
    </source>
</evidence>
<dbReference type="GO" id="GO:0003676">
    <property type="term" value="F:nucleic acid binding"/>
    <property type="evidence" value="ECO:0007669"/>
    <property type="project" value="InterPro"/>
</dbReference>
<dbReference type="InterPro" id="IPR004610">
    <property type="entry name" value="RecJ"/>
</dbReference>
<dbReference type="Pfam" id="PF02272">
    <property type="entry name" value="DHHA1"/>
    <property type="match status" value="1"/>
</dbReference>
<evidence type="ECO:0000259" key="9">
    <source>
        <dbReference type="Pfam" id="PF17768"/>
    </source>
</evidence>
<comment type="similarity">
    <text evidence="1">Belongs to the RecJ family.</text>
</comment>
<accession>A0A378LU78</accession>
<dbReference type="Proteomes" id="UP000255297">
    <property type="component" value="Unassembled WGS sequence"/>
</dbReference>
<evidence type="ECO:0000259" key="8">
    <source>
        <dbReference type="Pfam" id="PF02272"/>
    </source>
</evidence>
<dbReference type="GO" id="GO:0006310">
    <property type="term" value="P:DNA recombination"/>
    <property type="evidence" value="ECO:0007669"/>
    <property type="project" value="InterPro"/>
</dbReference>
<dbReference type="EMBL" id="UGPB01000001">
    <property type="protein sequence ID" value="STY29379.1"/>
    <property type="molecule type" value="Genomic_DNA"/>
</dbReference>
<dbReference type="OrthoDB" id="9809852at2"/>
<feature type="domain" description="DDH" evidence="7">
    <location>
        <begin position="69"/>
        <end position="229"/>
    </location>
</feature>
<dbReference type="InterPro" id="IPR041122">
    <property type="entry name" value="RecJ_OB"/>
</dbReference>
<dbReference type="RefSeq" id="WP_031565650.1">
    <property type="nucleotide sequence ID" value="NZ_CAAAIS010000003.1"/>
</dbReference>
<protein>
    <recommendedName>
        <fullName evidence="2">Single-stranded-DNA-specific exonuclease RecJ</fullName>
    </recommendedName>
</protein>
<feature type="domain" description="DHHA1" evidence="8">
    <location>
        <begin position="361"/>
        <end position="453"/>
    </location>
</feature>
<dbReference type="AlphaFoldDB" id="A0A378LU78"/>
<dbReference type="InterPro" id="IPR038763">
    <property type="entry name" value="DHH_sf"/>
</dbReference>
<dbReference type="GO" id="GO:0008409">
    <property type="term" value="F:5'-3' exonuclease activity"/>
    <property type="evidence" value="ECO:0007669"/>
    <property type="project" value="InterPro"/>
</dbReference>
<organism evidence="10 11">
    <name type="scientific">Legionella wadsworthii</name>
    <dbReference type="NCBI Taxonomy" id="28088"/>
    <lineage>
        <taxon>Bacteria</taxon>
        <taxon>Pseudomonadati</taxon>
        <taxon>Pseudomonadota</taxon>
        <taxon>Gammaproteobacteria</taxon>
        <taxon>Legionellales</taxon>
        <taxon>Legionellaceae</taxon>
        <taxon>Legionella</taxon>
    </lineage>
</organism>
<dbReference type="NCBIfam" id="TIGR00644">
    <property type="entry name" value="recJ"/>
    <property type="match status" value="1"/>
</dbReference>
<keyword evidence="11" id="KW-1185">Reference proteome</keyword>
<dbReference type="InterPro" id="IPR003156">
    <property type="entry name" value="DHHA1_dom"/>
</dbReference>
<dbReference type="STRING" id="1122170.GCA_000701265_00922"/>
<sequence>MLIKQRPQSAHALNLPNMPDVLKRIFANRGITELSQLDKQLQTLLPFNSLKGIDKACIRLEKALSEQQKILVIGDFDADGATSTALAVTALRAMGAHQVEYLVPNRFEFGYGLTPQIVEVANKWSPALIITVDNGIASFEGVERANQLNIDVIITDHHLPAEVLPNACAIVNPNQLDCKFPSKSIAGVGVIFYVMLALRRHLINNQWFQERNIAEPNMASFLDLVALGTVADVVGLDQNNRIMVNQGLARIRQGLCRVGIKALIEISGRECARLRESDLGFAIAPRLNAAGRLDDMALGIECLITSDAQKARNFCQQLDELNEERKQIETEMKEQAMIALEKLAINPDYNGNHLPIALCLFDKTWHQGVIGILAGRMKERYHRPVIAFAEVSEDELKGSARSVPNLNIRDVLAAIDKDNPGLIIKFGGHAMAAGLSIHPKSLKAFRETLISEVMKHIDLSQCEGELLTDGPLRPEEFSLEIAQLIQQAGPWGQQFAEPVFDNVFEILDQRLVGKNHLKMTLATTQGDQQVDAIAFNVDLKSWPNHRVKYIHAAYKLDINFFQGRTRLQLLIQAMNATNQE</sequence>
<evidence type="ECO:0000256" key="4">
    <source>
        <dbReference type="ARBA" id="ARBA00022801"/>
    </source>
</evidence>
<dbReference type="FunFam" id="3.90.1640.30:FF:000001">
    <property type="entry name" value="Single-stranded-DNA-specific exonuclease RecJ"/>
    <property type="match status" value="1"/>
</dbReference>
<dbReference type="SUPFAM" id="SSF64182">
    <property type="entry name" value="DHH phosphoesterases"/>
    <property type="match status" value="1"/>
</dbReference>
<proteinExistence type="inferred from homology"/>
<dbReference type="Gene3D" id="3.10.310.30">
    <property type="match status" value="1"/>
</dbReference>
<feature type="domain" description="RecJ OB" evidence="9">
    <location>
        <begin position="468"/>
        <end position="572"/>
    </location>
</feature>
<dbReference type="Pfam" id="PF17768">
    <property type="entry name" value="RecJ_OB"/>
    <property type="match status" value="1"/>
</dbReference>
<keyword evidence="4 10" id="KW-0378">Hydrolase</keyword>
<evidence type="ECO:0000256" key="2">
    <source>
        <dbReference type="ARBA" id="ARBA00019841"/>
    </source>
</evidence>
<keyword evidence="5 10" id="KW-0269">Exonuclease</keyword>
<dbReference type="InterPro" id="IPR001667">
    <property type="entry name" value="DDH_dom"/>
</dbReference>
<evidence type="ECO:0000256" key="3">
    <source>
        <dbReference type="ARBA" id="ARBA00022722"/>
    </source>
</evidence>
<dbReference type="Gene3D" id="3.90.1640.30">
    <property type="match status" value="1"/>
</dbReference>
<evidence type="ECO:0000256" key="6">
    <source>
        <dbReference type="SAM" id="Coils"/>
    </source>
</evidence>
<evidence type="ECO:0000256" key="5">
    <source>
        <dbReference type="ARBA" id="ARBA00022839"/>
    </source>
</evidence>
<dbReference type="PANTHER" id="PTHR30255:SF2">
    <property type="entry name" value="SINGLE-STRANDED-DNA-SPECIFIC EXONUCLEASE RECJ"/>
    <property type="match status" value="1"/>
</dbReference>
<feature type="coiled-coil region" evidence="6">
    <location>
        <begin position="311"/>
        <end position="338"/>
    </location>
</feature>
<dbReference type="Pfam" id="PF01368">
    <property type="entry name" value="DHH"/>
    <property type="match status" value="1"/>
</dbReference>
<dbReference type="PANTHER" id="PTHR30255">
    <property type="entry name" value="SINGLE-STRANDED-DNA-SPECIFIC EXONUCLEASE RECJ"/>
    <property type="match status" value="1"/>
</dbReference>
<dbReference type="GO" id="GO:0006281">
    <property type="term" value="P:DNA repair"/>
    <property type="evidence" value="ECO:0007669"/>
    <property type="project" value="InterPro"/>
</dbReference>
<keyword evidence="6" id="KW-0175">Coiled coil</keyword>
<evidence type="ECO:0000259" key="7">
    <source>
        <dbReference type="Pfam" id="PF01368"/>
    </source>
</evidence>
<evidence type="ECO:0000313" key="11">
    <source>
        <dbReference type="Proteomes" id="UP000255297"/>
    </source>
</evidence>
<evidence type="ECO:0000256" key="1">
    <source>
        <dbReference type="ARBA" id="ARBA00005915"/>
    </source>
</evidence>
<dbReference type="InterPro" id="IPR051673">
    <property type="entry name" value="SSDNA_exonuclease_RecJ"/>
</dbReference>